<dbReference type="InterPro" id="IPR002213">
    <property type="entry name" value="UDP_glucos_trans"/>
</dbReference>
<evidence type="ECO:0000313" key="4">
    <source>
        <dbReference type="EMBL" id="GFZ18337.1"/>
    </source>
</evidence>
<reference evidence="4 5" key="1">
    <citation type="submission" date="2019-07" db="EMBL/GenBank/DDBJ databases">
        <title>De Novo Assembly of kiwifruit Actinidia rufa.</title>
        <authorList>
            <person name="Sugita-Konishi S."/>
            <person name="Sato K."/>
            <person name="Mori E."/>
            <person name="Abe Y."/>
            <person name="Kisaki G."/>
            <person name="Hamano K."/>
            <person name="Suezawa K."/>
            <person name="Otani M."/>
            <person name="Fukuda T."/>
            <person name="Manabe T."/>
            <person name="Gomi K."/>
            <person name="Tabuchi M."/>
            <person name="Akimitsu K."/>
            <person name="Kataoka I."/>
        </authorList>
    </citation>
    <scope>NUCLEOTIDE SEQUENCE [LARGE SCALE GENOMIC DNA]</scope>
    <source>
        <strain evidence="5">cv. Fuchu</strain>
    </source>
</reference>
<proteinExistence type="inferred from homology"/>
<comment type="similarity">
    <text evidence="1">Belongs to the UDP-glycosyltransferase family.</text>
</comment>
<dbReference type="CDD" id="cd03784">
    <property type="entry name" value="GT1_Gtf-like"/>
    <property type="match status" value="1"/>
</dbReference>
<keyword evidence="5" id="KW-1185">Reference proteome</keyword>
<dbReference type="SUPFAM" id="SSF53756">
    <property type="entry name" value="UDP-Glycosyltransferase/glycogen phosphorylase"/>
    <property type="match status" value="1"/>
</dbReference>
<dbReference type="PANTHER" id="PTHR48047">
    <property type="entry name" value="GLYCOSYLTRANSFERASE"/>
    <property type="match status" value="1"/>
</dbReference>
<dbReference type="PANTHER" id="PTHR48047:SF28">
    <property type="entry name" value="F11M15.8 PROTEIN"/>
    <property type="match status" value="1"/>
</dbReference>
<dbReference type="GO" id="GO:0009813">
    <property type="term" value="P:flavonoid biosynthetic process"/>
    <property type="evidence" value="ECO:0007669"/>
    <property type="project" value="UniProtKB-KW"/>
</dbReference>
<comment type="caution">
    <text evidence="4">The sequence shown here is derived from an EMBL/GenBank/DDBJ whole genome shotgun (WGS) entry which is preliminary data.</text>
</comment>
<gene>
    <name evidence="4" type="ORF">Acr_27g0000760</name>
</gene>
<name>A0A7J0H5F7_9ERIC</name>
<dbReference type="Pfam" id="PF00201">
    <property type="entry name" value="UDPGT"/>
    <property type="match status" value="1"/>
</dbReference>
<dbReference type="Proteomes" id="UP000585474">
    <property type="component" value="Unassembled WGS sequence"/>
</dbReference>
<dbReference type="AlphaFoldDB" id="A0A7J0H5F7"/>
<dbReference type="GO" id="GO:0035251">
    <property type="term" value="F:UDP-glucosyltransferase activity"/>
    <property type="evidence" value="ECO:0007669"/>
    <property type="project" value="TreeGrafter"/>
</dbReference>
<evidence type="ECO:0000256" key="1">
    <source>
        <dbReference type="ARBA" id="ARBA00009995"/>
    </source>
</evidence>
<evidence type="ECO:0000256" key="3">
    <source>
        <dbReference type="ARBA" id="ARBA00023241"/>
    </source>
</evidence>
<dbReference type="Gene3D" id="3.40.50.2000">
    <property type="entry name" value="Glycogen Phosphorylase B"/>
    <property type="match status" value="2"/>
</dbReference>
<dbReference type="FunFam" id="3.40.50.2000:FF:000064">
    <property type="entry name" value="Glycosyltransferase"/>
    <property type="match status" value="1"/>
</dbReference>
<sequence length="469" mass="51368">MSNSTENSPYHILIFPYPAQGHMLPMLDLTHQLALHGLTLTILITPKNLPILTPLLSAQPSIQTLVLPFPPHPSLPAGVENVRDIGNSGNLPIINALGKLHAQIIRWFAAHPTPPVAILSDFFLGWTHRLGHQLGIPRIVFYSSSGAFLAAVYNFLWQNNDAVVDLPVVNFPFLPRSPSFTAEHLPSLFRRCRGSDPDNEFIKDGMIANSSSWGSVFNSFDALESEYLGFLGKNLGHGRVWAVGPLNLVGGRVDPERNSGDGVLEWLDGCPDGSVLHVCFGSQKLLKRDQIEALALGLEKSGARFIWVMKSVTAQQMEQGYGFVPDGFEDRVSGRGMVIKGWASQVSILSHRAVGGFLSHCGWNSVLEAIVAGVMILGWPMEADQFVNARLLVDDMGVAVRVCEGTDTVPDPDELAPRIASLMEEEIVQKVRAKKLREEALEAVKEGGSSWRDLEGLVRELAQLQLKIV</sequence>
<dbReference type="EMBL" id="BJWL01000027">
    <property type="protein sequence ID" value="GFZ18337.1"/>
    <property type="molecule type" value="Genomic_DNA"/>
</dbReference>
<accession>A0A7J0H5F7</accession>
<dbReference type="OrthoDB" id="5835829at2759"/>
<protein>
    <submittedName>
        <fullName evidence="4">UDP-Glycosyltransferase superfamily protein</fullName>
    </submittedName>
</protein>
<keyword evidence="3" id="KW-0284">Flavonoid biosynthesis</keyword>
<evidence type="ECO:0000313" key="5">
    <source>
        <dbReference type="Proteomes" id="UP000585474"/>
    </source>
</evidence>
<evidence type="ECO:0000256" key="2">
    <source>
        <dbReference type="ARBA" id="ARBA00022679"/>
    </source>
</evidence>
<keyword evidence="2 4" id="KW-0808">Transferase</keyword>
<organism evidence="4 5">
    <name type="scientific">Actinidia rufa</name>
    <dbReference type="NCBI Taxonomy" id="165716"/>
    <lineage>
        <taxon>Eukaryota</taxon>
        <taxon>Viridiplantae</taxon>
        <taxon>Streptophyta</taxon>
        <taxon>Embryophyta</taxon>
        <taxon>Tracheophyta</taxon>
        <taxon>Spermatophyta</taxon>
        <taxon>Magnoliopsida</taxon>
        <taxon>eudicotyledons</taxon>
        <taxon>Gunneridae</taxon>
        <taxon>Pentapetalae</taxon>
        <taxon>asterids</taxon>
        <taxon>Ericales</taxon>
        <taxon>Actinidiaceae</taxon>
        <taxon>Actinidia</taxon>
    </lineage>
</organism>